<accession>I7GHX2</accession>
<organism evidence="1">
    <name type="scientific">Macaca fascicularis</name>
    <name type="common">Crab-eating macaque</name>
    <name type="synonym">Cynomolgus monkey</name>
    <dbReference type="NCBI Taxonomy" id="9541"/>
    <lineage>
        <taxon>Eukaryota</taxon>
        <taxon>Metazoa</taxon>
        <taxon>Chordata</taxon>
        <taxon>Craniata</taxon>
        <taxon>Vertebrata</taxon>
        <taxon>Euteleostomi</taxon>
        <taxon>Mammalia</taxon>
        <taxon>Eutheria</taxon>
        <taxon>Euarchontoglires</taxon>
        <taxon>Primates</taxon>
        <taxon>Haplorrhini</taxon>
        <taxon>Catarrhini</taxon>
        <taxon>Cercopithecidae</taxon>
        <taxon>Cercopithecinae</taxon>
        <taxon>Macaca</taxon>
    </lineage>
</organism>
<dbReference type="EMBL" id="AB171799">
    <property type="protein sequence ID" value="BAE88862.1"/>
    <property type="molecule type" value="mRNA"/>
</dbReference>
<sequence length="107" mass="11920">MPLLRRTSRLLSPPTIPSSTLSYMLSETKRSRKRSVLFAAAASRPVSPRERARPVMCSTLALRRTLHLPSTSTAWPRFEMLALNSLHRIPSQATGALSIRGAMTSFR</sequence>
<keyword evidence="1" id="KW-0675">Receptor</keyword>
<reference evidence="1" key="1">
    <citation type="journal article" date="2007" name="PLoS Biol.">
        <title>Rate of evolution in brain-expressed genes in humans and other primates.</title>
        <authorList>
            <person name="Wang H.-Y."/>
            <person name="Chien H.-C."/>
            <person name="Osada N."/>
            <person name="Hashimoto K."/>
            <person name="Sugano S."/>
            <person name="Gojobori T."/>
            <person name="Chou C.-K."/>
            <person name="Tsai S.-F."/>
            <person name="Wu C.-I."/>
            <person name="Shen C.-K.J."/>
        </authorList>
    </citation>
    <scope>NUCLEOTIDE SEQUENCE</scope>
</reference>
<dbReference type="AlphaFoldDB" id="I7GHX2"/>
<protein>
    <submittedName>
        <fullName evidence="1">Macaca fascicularis brain cDNA clone: QtrA-17369, similar to human G protein-coupled receptor 12 (GPR12), mRNA, RefSeq: NM_005288.1</fullName>
    </submittedName>
</protein>
<proteinExistence type="evidence at transcript level"/>
<name>I7GHX2_MACFA</name>
<evidence type="ECO:0000313" key="1">
    <source>
        <dbReference type="EMBL" id="BAE88862.1"/>
    </source>
</evidence>